<evidence type="ECO:0000313" key="2">
    <source>
        <dbReference type="Proteomes" id="UP001144978"/>
    </source>
</evidence>
<evidence type="ECO:0000313" key="1">
    <source>
        <dbReference type="EMBL" id="KAJ2966275.1"/>
    </source>
</evidence>
<dbReference type="EMBL" id="JANSHE010006711">
    <property type="protein sequence ID" value="KAJ2966275.1"/>
    <property type="molecule type" value="Genomic_DNA"/>
</dbReference>
<comment type="caution">
    <text evidence="1">The sequence shown here is derived from an EMBL/GenBank/DDBJ whole genome shotgun (WGS) entry which is preliminary data.</text>
</comment>
<sequence length="85" mass="8770">MLSDNRGTGTTLSDNSRSELVEKPADESDLALEDTIAASPAAGETSTETEDGGNGAWLTVAGACVHMPEIMMGQQGTWADDEGVV</sequence>
<protein>
    <submittedName>
        <fullName evidence="1">Uncharacterized protein</fullName>
    </submittedName>
</protein>
<reference evidence="1" key="1">
    <citation type="submission" date="2022-08" db="EMBL/GenBank/DDBJ databases">
        <title>Genome Sequence of Pycnoporus sanguineus.</title>
        <authorList>
            <person name="Buettner E."/>
        </authorList>
    </citation>
    <scope>NUCLEOTIDE SEQUENCE</scope>
    <source>
        <strain evidence="1">CG-C14</strain>
    </source>
</reference>
<keyword evidence="2" id="KW-1185">Reference proteome</keyword>
<proteinExistence type="predicted"/>
<dbReference type="Proteomes" id="UP001144978">
    <property type="component" value="Unassembled WGS sequence"/>
</dbReference>
<gene>
    <name evidence="1" type="ORF">NUW54_g13856</name>
</gene>
<name>A0ACC1MGY9_9APHY</name>
<organism evidence="1 2">
    <name type="scientific">Trametes sanguinea</name>
    <dbReference type="NCBI Taxonomy" id="158606"/>
    <lineage>
        <taxon>Eukaryota</taxon>
        <taxon>Fungi</taxon>
        <taxon>Dikarya</taxon>
        <taxon>Basidiomycota</taxon>
        <taxon>Agaricomycotina</taxon>
        <taxon>Agaricomycetes</taxon>
        <taxon>Polyporales</taxon>
        <taxon>Polyporaceae</taxon>
        <taxon>Trametes</taxon>
    </lineage>
</organism>
<accession>A0ACC1MGY9</accession>